<dbReference type="RefSeq" id="WP_349111182.1">
    <property type="nucleotide sequence ID" value="NZ_JBBNIN010000016.1"/>
</dbReference>
<proteinExistence type="predicted"/>
<evidence type="ECO:0000313" key="5">
    <source>
        <dbReference type="Proteomes" id="UP001482154"/>
    </source>
</evidence>
<dbReference type="Pfam" id="PF00128">
    <property type="entry name" value="Alpha-amylase"/>
    <property type="match status" value="1"/>
</dbReference>
<name>A0ABV1IWL9_9FIRM</name>
<evidence type="ECO:0000259" key="3">
    <source>
        <dbReference type="SMART" id="SM00642"/>
    </source>
</evidence>
<evidence type="ECO:0000256" key="2">
    <source>
        <dbReference type="ARBA" id="ARBA00023295"/>
    </source>
</evidence>
<feature type="domain" description="Glycosyl hydrolase family 13 catalytic" evidence="3">
    <location>
        <begin position="10"/>
        <end position="351"/>
    </location>
</feature>
<gene>
    <name evidence="4" type="ORF">AAAU51_10565</name>
</gene>
<dbReference type="EMBL" id="JBBNIN010000016">
    <property type="protein sequence ID" value="MEQ2711610.1"/>
    <property type="molecule type" value="Genomic_DNA"/>
</dbReference>
<sequence length="438" mass="50480">MKMNELMIYQVFPLRALTDGQPSHGILEMIDWIPHIKKLGMNAVYFSPVFLSSDHGYDTKDYQLIDERLGTNEDFKTMCDAMHKEGIQVILDGVFNHVGREFFAFEDVKEKKWDSPYKEWFYINFDGNSCYDDGFWYEGWEGHFELVKLNLDNEQVRNYLLESVGKWMDELGIDGLRLDVAYMLNRNFMKVLVDFVHSKNPEFIMIGEMLHGDYTQLVNPDLLDSVTNYECYKGLYSSFNTHNMHEIGYSLNRQFGPEEWTLYKGLPLYNFVDNHDVERIASQLEDKEHLPLIYAMEFAMPGVPGVYYGSEWGMEGKKEQGSDDSLRPRIHKEDLVENELTDYIAKLAKVREGSPALKYGDYLQLAIAPDVLVFQRRTNEDRIIFAMNCGDNEFTAHFDAQAGCGTDLITGESVDFGGGLVIKGKTAMIIRTEEVSLP</sequence>
<dbReference type="Gene3D" id="3.20.20.80">
    <property type="entry name" value="Glycosidases"/>
    <property type="match status" value="1"/>
</dbReference>
<dbReference type="SMART" id="SM00642">
    <property type="entry name" value="Aamy"/>
    <property type="match status" value="1"/>
</dbReference>
<dbReference type="Proteomes" id="UP001482154">
    <property type="component" value="Unassembled WGS sequence"/>
</dbReference>
<dbReference type="PANTHER" id="PTHR10357">
    <property type="entry name" value="ALPHA-AMYLASE FAMILY MEMBER"/>
    <property type="match status" value="1"/>
</dbReference>
<reference evidence="4 5" key="1">
    <citation type="submission" date="2024-04" db="EMBL/GenBank/DDBJ databases">
        <title>Human intestinal bacterial collection.</title>
        <authorList>
            <person name="Pauvert C."/>
            <person name="Hitch T.C.A."/>
            <person name="Clavel T."/>
        </authorList>
    </citation>
    <scope>NUCLEOTIDE SEQUENCE [LARGE SCALE GENOMIC DNA]</scope>
    <source>
        <strain evidence="4 5">CLA-AA-H249</strain>
    </source>
</reference>
<dbReference type="PANTHER" id="PTHR10357:SF210">
    <property type="entry name" value="MALTODEXTRIN GLUCOSIDASE"/>
    <property type="match status" value="1"/>
</dbReference>
<dbReference type="Gene3D" id="2.60.40.1180">
    <property type="entry name" value="Golgi alpha-mannosidase II"/>
    <property type="match status" value="1"/>
</dbReference>
<keyword evidence="2" id="KW-0326">Glycosidase</keyword>
<evidence type="ECO:0000256" key="1">
    <source>
        <dbReference type="ARBA" id="ARBA00022801"/>
    </source>
</evidence>
<dbReference type="CDD" id="cd11353">
    <property type="entry name" value="AmyAc_euk_bac_CMD_like"/>
    <property type="match status" value="1"/>
</dbReference>
<dbReference type="InterPro" id="IPR013780">
    <property type="entry name" value="Glyco_hydro_b"/>
</dbReference>
<dbReference type="InterPro" id="IPR006047">
    <property type="entry name" value="GH13_cat_dom"/>
</dbReference>
<protein>
    <submittedName>
        <fullName evidence="4">Alpha-amylase family glycosyl hydrolase</fullName>
    </submittedName>
</protein>
<keyword evidence="1 4" id="KW-0378">Hydrolase</keyword>
<dbReference type="GO" id="GO:0016787">
    <property type="term" value="F:hydrolase activity"/>
    <property type="evidence" value="ECO:0007669"/>
    <property type="project" value="UniProtKB-KW"/>
</dbReference>
<comment type="caution">
    <text evidence="4">The sequence shown here is derived from an EMBL/GenBank/DDBJ whole genome shotgun (WGS) entry which is preliminary data.</text>
</comment>
<keyword evidence="5" id="KW-1185">Reference proteome</keyword>
<accession>A0ABV1IWL9</accession>
<dbReference type="InterPro" id="IPR017853">
    <property type="entry name" value="GH"/>
</dbReference>
<evidence type="ECO:0000313" key="4">
    <source>
        <dbReference type="EMBL" id="MEQ2711610.1"/>
    </source>
</evidence>
<organism evidence="4 5">
    <name type="scientific">Anaerostipes amylophilus</name>
    <dbReference type="NCBI Taxonomy" id="2981779"/>
    <lineage>
        <taxon>Bacteria</taxon>
        <taxon>Bacillati</taxon>
        <taxon>Bacillota</taxon>
        <taxon>Clostridia</taxon>
        <taxon>Lachnospirales</taxon>
        <taxon>Lachnospiraceae</taxon>
        <taxon>Anaerostipes</taxon>
    </lineage>
</organism>
<dbReference type="SUPFAM" id="SSF51011">
    <property type="entry name" value="Glycosyl hydrolase domain"/>
    <property type="match status" value="1"/>
</dbReference>
<dbReference type="SUPFAM" id="SSF51445">
    <property type="entry name" value="(Trans)glycosidases"/>
    <property type="match status" value="1"/>
</dbReference>